<reference evidence="2" key="1">
    <citation type="submission" date="2016-11" db="UniProtKB">
        <authorList>
            <consortium name="WormBaseParasite"/>
        </authorList>
    </citation>
    <scope>IDENTIFICATION</scope>
</reference>
<accession>A0A1I7YQZ7</accession>
<name>A0A1I7YQZ7_9BILA</name>
<dbReference type="AlphaFoldDB" id="A0A1I7YQZ7"/>
<evidence type="ECO:0000313" key="2">
    <source>
        <dbReference type="WBParaSite" id="L893_g18593.t1"/>
    </source>
</evidence>
<proteinExistence type="predicted"/>
<sequence>MLLHRLGVCLFVSRIRLSGPASAPLGSPRKFKDELVQYGLTFGAFRTPHPYLSCKFLVDRNRELLIDDDRIHEMIALRGIPTHIHMP</sequence>
<keyword evidence="1" id="KW-1185">Reference proteome</keyword>
<evidence type="ECO:0000313" key="1">
    <source>
        <dbReference type="Proteomes" id="UP000095287"/>
    </source>
</evidence>
<dbReference type="Proteomes" id="UP000095287">
    <property type="component" value="Unplaced"/>
</dbReference>
<protein>
    <submittedName>
        <fullName evidence="2">Secreted protein</fullName>
    </submittedName>
</protein>
<organism evidence="1 2">
    <name type="scientific">Steinernema glaseri</name>
    <dbReference type="NCBI Taxonomy" id="37863"/>
    <lineage>
        <taxon>Eukaryota</taxon>
        <taxon>Metazoa</taxon>
        <taxon>Ecdysozoa</taxon>
        <taxon>Nematoda</taxon>
        <taxon>Chromadorea</taxon>
        <taxon>Rhabditida</taxon>
        <taxon>Tylenchina</taxon>
        <taxon>Panagrolaimomorpha</taxon>
        <taxon>Strongyloidoidea</taxon>
        <taxon>Steinernematidae</taxon>
        <taxon>Steinernema</taxon>
    </lineage>
</organism>
<dbReference type="WBParaSite" id="L893_g18593.t1">
    <property type="protein sequence ID" value="L893_g18593.t1"/>
    <property type="gene ID" value="L893_g18593"/>
</dbReference>